<dbReference type="RefSeq" id="XP_007603994.1">
    <property type="nucleotide sequence ID" value="XM_007603932.1"/>
</dbReference>
<dbReference type="GeneID" id="19881259"/>
<feature type="domain" description="VPS9" evidence="1">
    <location>
        <begin position="81"/>
        <end position="235"/>
    </location>
</feature>
<dbReference type="SUPFAM" id="SSF109993">
    <property type="entry name" value="VPS9 domain"/>
    <property type="match status" value="1"/>
</dbReference>
<dbReference type="OMA" id="KMESTEV"/>
<organism evidence="2 3">
    <name type="scientific">Vittaforma corneae (strain ATCC 50505)</name>
    <name type="common">Microsporidian parasite</name>
    <name type="synonym">Nosema corneum</name>
    <dbReference type="NCBI Taxonomy" id="993615"/>
    <lineage>
        <taxon>Eukaryota</taxon>
        <taxon>Fungi</taxon>
        <taxon>Fungi incertae sedis</taxon>
        <taxon>Microsporidia</taxon>
        <taxon>Nosematidae</taxon>
        <taxon>Vittaforma</taxon>
    </lineage>
</organism>
<evidence type="ECO:0000259" key="1">
    <source>
        <dbReference type="PROSITE" id="PS51205"/>
    </source>
</evidence>
<name>L2GNH1_VITCO</name>
<gene>
    <name evidence="2" type="ORF">VICG_00542</name>
</gene>
<keyword evidence="3" id="KW-1185">Reference proteome</keyword>
<dbReference type="HOGENOM" id="CLU_095016_0_0_1"/>
<dbReference type="AlphaFoldDB" id="L2GNH1"/>
<dbReference type="STRING" id="993615.L2GNH1"/>
<evidence type="ECO:0000313" key="2">
    <source>
        <dbReference type="EMBL" id="ELA42443.1"/>
    </source>
</evidence>
<evidence type="ECO:0000313" key="3">
    <source>
        <dbReference type="Proteomes" id="UP000011082"/>
    </source>
</evidence>
<accession>L2GNH1</accession>
<dbReference type="Proteomes" id="UP000011082">
    <property type="component" value="Unassembled WGS sequence"/>
</dbReference>
<dbReference type="VEuPathDB" id="MicrosporidiaDB:VICG_00542"/>
<dbReference type="InterPro" id="IPR037191">
    <property type="entry name" value="VPS9_dom_sf"/>
</dbReference>
<dbReference type="EMBL" id="JH370132">
    <property type="protein sequence ID" value="ELA42443.1"/>
    <property type="molecule type" value="Genomic_DNA"/>
</dbReference>
<dbReference type="OrthoDB" id="300289at2759"/>
<dbReference type="InterPro" id="IPR003123">
    <property type="entry name" value="VPS9"/>
</dbReference>
<sequence length="271" mass="32117">MKLECSENCRKARISISETSLVSIIKDFLDSLEAINSNPMILQQFYDYIKIKFNIPCEKGMLFVEKITMESVFKTFKLKTDSMNSLTNKKVELYQWISPRHLEIKELNITKILKILRKMESTEVPSVKTFHLMTSIENLYRKVGKGVGLDDFFPYLVYCFIKANIQDLYAHIHYINLFKRKYDKDCNFECKHGFQIPVECICLISKDWKNEDEYYLTTALAVVDYIAKLEYYNLKIEHKEFDKKISRSLERFQTSNKKDESSSTFELNREL</sequence>
<reference evidence="3" key="1">
    <citation type="submission" date="2011-05" db="EMBL/GenBank/DDBJ databases">
        <title>The genome sequence of Vittaforma corneae strain ATCC 50505.</title>
        <authorList>
            <consortium name="The Broad Institute Genome Sequencing Platform"/>
            <person name="Cuomo C."/>
            <person name="Didier E."/>
            <person name="Bowers L."/>
            <person name="Young S.K."/>
            <person name="Zeng Q."/>
            <person name="Gargeya S."/>
            <person name="Fitzgerald M."/>
            <person name="Haas B."/>
            <person name="Abouelleil A."/>
            <person name="Alvarado L."/>
            <person name="Arachchi H.M."/>
            <person name="Berlin A."/>
            <person name="Chapman S.B."/>
            <person name="Gearin G."/>
            <person name="Goldberg J."/>
            <person name="Griggs A."/>
            <person name="Gujja S."/>
            <person name="Hansen M."/>
            <person name="Heiman D."/>
            <person name="Howarth C."/>
            <person name="Larimer J."/>
            <person name="Lui A."/>
            <person name="MacDonald P.J.P."/>
            <person name="McCowen C."/>
            <person name="Montmayeur A."/>
            <person name="Murphy C."/>
            <person name="Neiman D."/>
            <person name="Pearson M."/>
            <person name="Priest M."/>
            <person name="Roberts A."/>
            <person name="Saif S."/>
            <person name="Shea T."/>
            <person name="Sisk P."/>
            <person name="Stolte C."/>
            <person name="Sykes S."/>
            <person name="Wortman J."/>
            <person name="Nusbaum C."/>
            <person name="Birren B."/>
        </authorList>
    </citation>
    <scope>NUCLEOTIDE SEQUENCE [LARGE SCALE GENOMIC DNA]</scope>
    <source>
        <strain evidence="3">ATCC 50505</strain>
    </source>
</reference>
<dbReference type="Gene3D" id="1.20.1050.80">
    <property type="entry name" value="VPS9 domain"/>
    <property type="match status" value="1"/>
</dbReference>
<proteinExistence type="predicted"/>
<dbReference type="Pfam" id="PF02204">
    <property type="entry name" value="VPS9"/>
    <property type="match status" value="1"/>
</dbReference>
<protein>
    <recommendedName>
        <fullName evidence="1">VPS9 domain-containing protein</fullName>
    </recommendedName>
</protein>
<dbReference type="InParanoid" id="L2GNH1"/>
<dbReference type="PROSITE" id="PS51205">
    <property type="entry name" value="VPS9"/>
    <property type="match status" value="1"/>
</dbReference>